<dbReference type="EMBL" id="FNDZ01000001">
    <property type="protein sequence ID" value="SDI17926.1"/>
    <property type="molecule type" value="Genomic_DNA"/>
</dbReference>
<dbReference type="RefSeq" id="WP_051651496.1">
    <property type="nucleotide sequence ID" value="NZ_FNDZ01000001.1"/>
</dbReference>
<sequence length="163" mass="18562">MRRTDREVREFEDILKIIEKAKILRLGLFDGAYPYIVPLHFGYTYDSETKDLLFYMHSAKVGHKLDLIRDNPNVCIELDADVEVVSGGDVPCRYGASFSSVIARGSADIVENPEEKVKGLERLMLHQTGRSFEISEQMALSVEVVKVKVLEITAKERKKPKDF</sequence>
<evidence type="ECO:0008006" key="3">
    <source>
        <dbReference type="Google" id="ProtNLM"/>
    </source>
</evidence>
<dbReference type="PANTHER" id="PTHR34071:SF2">
    <property type="entry name" value="FLAVIN-NUCLEOTIDE-BINDING PROTEIN"/>
    <property type="match status" value="1"/>
</dbReference>
<dbReference type="InterPro" id="IPR012349">
    <property type="entry name" value="Split_barrel_FMN-bd"/>
</dbReference>
<dbReference type="PANTHER" id="PTHR34071">
    <property type="entry name" value="5-NITROIMIDAZOLE ANTIBIOTICS RESISTANCE PROTEIN, NIMA-FAMILY-RELATED PROTEIN-RELATED"/>
    <property type="match status" value="1"/>
</dbReference>
<protein>
    <recommendedName>
        <fullName evidence="3">Nitroimidazol reductase NimA, pyridoxamine 5'-phosphate oxidase superfamily</fullName>
    </recommendedName>
</protein>
<dbReference type="Pfam" id="PF12900">
    <property type="entry name" value="Pyridox_ox_2"/>
    <property type="match status" value="1"/>
</dbReference>
<name>A0A1G8IG90_9CLOT</name>
<proteinExistence type="predicted"/>
<accession>A0A1G8IG90</accession>
<evidence type="ECO:0000313" key="2">
    <source>
        <dbReference type="Proteomes" id="UP000183255"/>
    </source>
</evidence>
<dbReference type="SUPFAM" id="SSF50475">
    <property type="entry name" value="FMN-binding split barrel"/>
    <property type="match status" value="1"/>
</dbReference>
<dbReference type="AlphaFoldDB" id="A0A1G8IG90"/>
<dbReference type="Gene3D" id="2.30.110.10">
    <property type="entry name" value="Electron Transport, Fmn-binding Protein, Chain A"/>
    <property type="match status" value="1"/>
</dbReference>
<dbReference type="Proteomes" id="UP000183255">
    <property type="component" value="Unassembled WGS sequence"/>
</dbReference>
<evidence type="ECO:0000313" key="1">
    <source>
        <dbReference type="EMBL" id="SDI17926.1"/>
    </source>
</evidence>
<organism evidence="1 2">
    <name type="scientific">Proteiniclasticum ruminis</name>
    <dbReference type="NCBI Taxonomy" id="398199"/>
    <lineage>
        <taxon>Bacteria</taxon>
        <taxon>Bacillati</taxon>
        <taxon>Bacillota</taxon>
        <taxon>Clostridia</taxon>
        <taxon>Eubacteriales</taxon>
        <taxon>Clostridiaceae</taxon>
        <taxon>Proteiniclasticum</taxon>
    </lineage>
</organism>
<reference evidence="1 2" key="1">
    <citation type="submission" date="2016-10" db="EMBL/GenBank/DDBJ databases">
        <authorList>
            <person name="de Groot N.N."/>
        </authorList>
    </citation>
    <scope>NUCLEOTIDE SEQUENCE [LARGE SCALE GENOMIC DNA]</scope>
    <source>
        <strain evidence="1 2">CGMCC 1.5058</strain>
    </source>
</reference>
<gene>
    <name evidence="1" type="ORF">SAMN05421804_101879</name>
</gene>
<dbReference type="InterPro" id="IPR024747">
    <property type="entry name" value="Pyridox_Oxase-rel"/>
</dbReference>